<keyword evidence="2" id="KW-1185">Reference proteome</keyword>
<organism evidence="1 2">
    <name type="scientific">Kiloniella litopenaei</name>
    <dbReference type="NCBI Taxonomy" id="1549748"/>
    <lineage>
        <taxon>Bacteria</taxon>
        <taxon>Pseudomonadati</taxon>
        <taxon>Pseudomonadota</taxon>
        <taxon>Alphaproteobacteria</taxon>
        <taxon>Rhodospirillales</taxon>
        <taxon>Kiloniellaceae</taxon>
        <taxon>Kiloniella</taxon>
    </lineage>
</organism>
<comment type="caution">
    <text evidence="1">The sequence shown here is derived from an EMBL/GenBank/DDBJ whole genome shotgun (WGS) entry which is preliminary data.</text>
</comment>
<dbReference type="EMBL" id="LANI01000001">
    <property type="protein sequence ID" value="KKJ78610.1"/>
    <property type="molecule type" value="Genomic_DNA"/>
</dbReference>
<sequence>MKYAIEKNGVLISSVSAWTPGLAKKCGLVGNNQVPQRLPFDLNDGAKLRAVLTVKASPNPYQFVIDDGGAVVGDEWVITQSLQDKAVEQIASQKRVEINNETARRIDEVVPLKKLERAIELIEIRNFRDLSNAEDNEVTVLKGIKHQIKAIRQQSNLLKSLPDKELANIDVFDDANWGKA</sequence>
<proteinExistence type="predicted"/>
<gene>
    <name evidence="1" type="ORF">WH95_00470</name>
</gene>
<protein>
    <submittedName>
        <fullName evidence="1">Uncharacterized protein</fullName>
    </submittedName>
</protein>
<dbReference type="RefSeq" id="WP_046501575.1">
    <property type="nucleotide sequence ID" value="NZ_LANI01000001.1"/>
</dbReference>
<evidence type="ECO:0000313" key="2">
    <source>
        <dbReference type="Proteomes" id="UP000034491"/>
    </source>
</evidence>
<name>A0A0M2RF19_9PROT</name>
<dbReference type="OrthoDB" id="8479474at2"/>
<dbReference type="Proteomes" id="UP000034491">
    <property type="component" value="Unassembled WGS sequence"/>
</dbReference>
<evidence type="ECO:0000313" key="1">
    <source>
        <dbReference type="EMBL" id="KKJ78610.1"/>
    </source>
</evidence>
<dbReference type="STRING" id="1549748.WH95_00470"/>
<reference evidence="1 2" key="1">
    <citation type="submission" date="2015-03" db="EMBL/GenBank/DDBJ databases">
        <title>Genome sequence of Kiloniella sp. P1-1, isolated from the gut microflora of Pacific white shrimp, Penaeus vannamei.</title>
        <authorList>
            <person name="Shao Z."/>
            <person name="Wang L."/>
            <person name="Li X."/>
        </authorList>
    </citation>
    <scope>NUCLEOTIDE SEQUENCE [LARGE SCALE GENOMIC DNA]</scope>
    <source>
        <strain evidence="1 2">P1-1</strain>
    </source>
</reference>
<accession>A0A0M2RF19</accession>
<dbReference type="AlphaFoldDB" id="A0A0M2RF19"/>